<dbReference type="PANTHER" id="PTHR33091">
    <property type="entry name" value="PROTEIN, PUTATIVE, EXPRESSED-RELATED"/>
    <property type="match status" value="1"/>
</dbReference>
<evidence type="ECO:0008006" key="5">
    <source>
        <dbReference type="Google" id="ProtNLM"/>
    </source>
</evidence>
<protein>
    <recommendedName>
        <fullName evidence="5">Proteinase inhibitor</fullName>
    </recommendedName>
</protein>
<organism evidence="4">
    <name type="scientific">Eucalyptus grandis</name>
    <name type="common">Flooded gum</name>
    <dbReference type="NCBI Taxonomy" id="71139"/>
    <lineage>
        <taxon>Eukaryota</taxon>
        <taxon>Viridiplantae</taxon>
        <taxon>Streptophyta</taxon>
        <taxon>Embryophyta</taxon>
        <taxon>Tracheophyta</taxon>
        <taxon>Spermatophyta</taxon>
        <taxon>Magnoliopsida</taxon>
        <taxon>eudicotyledons</taxon>
        <taxon>Gunneridae</taxon>
        <taxon>Pentapetalae</taxon>
        <taxon>rosids</taxon>
        <taxon>malvids</taxon>
        <taxon>Myrtales</taxon>
        <taxon>Myrtaceae</taxon>
        <taxon>Myrtoideae</taxon>
        <taxon>Eucalypteae</taxon>
        <taxon>Eucalyptus</taxon>
    </lineage>
</organism>
<dbReference type="GO" id="GO:0009611">
    <property type="term" value="P:response to wounding"/>
    <property type="evidence" value="ECO:0007669"/>
    <property type="project" value="InterPro"/>
</dbReference>
<gene>
    <name evidence="4" type="ORF">EUGRSUZ_C02276</name>
</gene>
<dbReference type="GO" id="GO:0004867">
    <property type="term" value="F:serine-type endopeptidase inhibitor activity"/>
    <property type="evidence" value="ECO:0007669"/>
    <property type="project" value="UniProtKB-KW"/>
</dbReference>
<keyword evidence="3" id="KW-0722">Serine protease inhibitor</keyword>
<dbReference type="Gene3D" id="3.30.10.10">
    <property type="entry name" value="Trypsin Inhibitor V, subunit A"/>
    <property type="match status" value="1"/>
</dbReference>
<dbReference type="PROSITE" id="PS00285">
    <property type="entry name" value="POTATO_INHIBITOR"/>
    <property type="match status" value="1"/>
</dbReference>
<dbReference type="SUPFAM" id="SSF54654">
    <property type="entry name" value="CI-2 family of serine protease inhibitors"/>
    <property type="match status" value="1"/>
</dbReference>
<keyword evidence="2" id="KW-0646">Protease inhibitor</keyword>
<dbReference type="AlphaFoldDB" id="A0A059CRB3"/>
<dbReference type="Gramene" id="KCW80912">
    <property type="protein sequence ID" value="KCW80912"/>
    <property type="gene ID" value="EUGRSUZ_C02276"/>
</dbReference>
<accession>A0A059CRB3</accession>
<dbReference type="OMA" id="CEGKGSW"/>
<name>A0A059CRB3_EUCGR</name>
<dbReference type="InterPro" id="IPR036354">
    <property type="entry name" value="Prot_inh_pot1_sf"/>
</dbReference>
<dbReference type="InParanoid" id="A0A059CRB3"/>
<dbReference type="PANTHER" id="PTHR33091:SF99">
    <property type="entry name" value="INHIBITOR OF TRYPSIN_HAGEMAN FACTOR-LIKE PROTEIN-RELATED"/>
    <property type="match status" value="1"/>
</dbReference>
<dbReference type="STRING" id="71139.A0A059CRB3"/>
<evidence type="ECO:0000313" key="4">
    <source>
        <dbReference type="EMBL" id="KCW80912.1"/>
    </source>
</evidence>
<dbReference type="Pfam" id="PF00280">
    <property type="entry name" value="potato_inhibit"/>
    <property type="match status" value="1"/>
</dbReference>
<sequence length="86" mass="9468">MVYPPCDERGCTTVECCLLLLGGKQRWPELIGQSGDNAKAAIERDNPYVTAVLIPMGQGREGNFCCNRVYVWTNEFGLVSMVPEVG</sequence>
<dbReference type="InterPro" id="IPR000864">
    <property type="entry name" value="Prot_inh_pot1"/>
</dbReference>
<reference evidence="4" key="1">
    <citation type="submission" date="2013-07" db="EMBL/GenBank/DDBJ databases">
        <title>The genome of Eucalyptus grandis.</title>
        <authorList>
            <person name="Schmutz J."/>
            <person name="Hayes R."/>
            <person name="Myburg A."/>
            <person name="Tuskan G."/>
            <person name="Grattapaglia D."/>
            <person name="Rokhsar D.S."/>
        </authorList>
    </citation>
    <scope>NUCLEOTIDE SEQUENCE</scope>
    <source>
        <tissue evidence="4">Leaf extractions</tissue>
    </source>
</reference>
<evidence type="ECO:0000256" key="3">
    <source>
        <dbReference type="ARBA" id="ARBA00022900"/>
    </source>
</evidence>
<evidence type="ECO:0000256" key="2">
    <source>
        <dbReference type="ARBA" id="ARBA00022690"/>
    </source>
</evidence>
<proteinExistence type="inferred from homology"/>
<dbReference type="FunCoup" id="A0A059CRB3">
    <property type="interactions" value="1"/>
</dbReference>
<comment type="similarity">
    <text evidence="1">Belongs to the protease inhibitor I13 (potato type I serine protease inhibitor) family.</text>
</comment>
<dbReference type="EMBL" id="KK198755">
    <property type="protein sequence ID" value="KCW80912.1"/>
    <property type="molecule type" value="Genomic_DNA"/>
</dbReference>
<evidence type="ECO:0000256" key="1">
    <source>
        <dbReference type="ARBA" id="ARBA00008210"/>
    </source>
</evidence>